<reference evidence="1" key="1">
    <citation type="submission" date="2015-10" db="EMBL/GenBank/DDBJ databases">
        <authorList>
            <person name="Gilbert D.G."/>
        </authorList>
    </citation>
    <scope>NUCLEOTIDE SEQUENCE</scope>
</reference>
<sequence>MKLFFSVLFLLTCTYANAEDAAIRQDVESVKQSVLELNKDLYQLEKDLLSPATTRAAFHLSLSHGEYFEPLSIELSVDGESQIQHIYTERQVKALRMGAVQPLGDVNLSPGKHTVRAVVRGVDHLGQGRELIAEDIVEKTSKPLLTELVIQDFEERQSARVQLKYW</sequence>
<proteinExistence type="predicted"/>
<evidence type="ECO:0008006" key="2">
    <source>
        <dbReference type="Google" id="ProtNLM"/>
    </source>
</evidence>
<protein>
    <recommendedName>
        <fullName evidence="2">AraC family transcriptional regulator</fullName>
    </recommendedName>
</protein>
<gene>
    <name evidence="1" type="ORF">MGWOODY_Tha2633</name>
</gene>
<organism evidence="1">
    <name type="scientific">hydrothermal vent metagenome</name>
    <dbReference type="NCBI Taxonomy" id="652676"/>
    <lineage>
        <taxon>unclassified sequences</taxon>
        <taxon>metagenomes</taxon>
        <taxon>ecological metagenomes</taxon>
    </lineage>
</organism>
<dbReference type="EMBL" id="CZQC01000069">
    <property type="protein sequence ID" value="CUS42660.1"/>
    <property type="molecule type" value="Genomic_DNA"/>
</dbReference>
<evidence type="ECO:0000313" key="1">
    <source>
        <dbReference type="EMBL" id="CUS42660.1"/>
    </source>
</evidence>
<accession>A0A160TDP9</accession>
<dbReference type="AlphaFoldDB" id="A0A160TDP9"/>
<name>A0A160TDP9_9ZZZZ</name>